<dbReference type="GO" id="GO:0008430">
    <property type="term" value="F:selenium binding"/>
    <property type="evidence" value="ECO:0007669"/>
    <property type="project" value="InterPro"/>
</dbReference>
<dbReference type="InterPro" id="IPR007671">
    <property type="entry name" value="Selenoprotein-P_N"/>
</dbReference>
<evidence type="ECO:0000256" key="3">
    <source>
        <dbReference type="ARBA" id="ARBA00022729"/>
    </source>
</evidence>
<evidence type="ECO:0000313" key="8">
    <source>
        <dbReference type="Ensembl" id="ENSAMXP00000006031.2"/>
    </source>
</evidence>
<dbReference type="eggNOG" id="ENOG502QWRU">
    <property type="taxonomic scope" value="Eukaryota"/>
</dbReference>
<dbReference type="Ensembl" id="ENSAMXT00000006031.2">
    <property type="protein sequence ID" value="ENSAMXP00000006031.2"/>
    <property type="gene ID" value="ENSAMXG00000005890.2"/>
</dbReference>
<comment type="subcellular location">
    <subcellularLocation>
        <location evidence="1">Secreted</location>
    </subcellularLocation>
</comment>
<evidence type="ECO:0000313" key="9">
    <source>
        <dbReference type="Proteomes" id="UP000018467"/>
    </source>
</evidence>
<reference evidence="9" key="1">
    <citation type="submission" date="2013-03" db="EMBL/GenBank/DDBJ databases">
        <authorList>
            <person name="Jeffery W."/>
            <person name="Warren W."/>
            <person name="Wilson R.K."/>
        </authorList>
    </citation>
    <scope>NUCLEOTIDE SEQUENCE</scope>
    <source>
        <strain evidence="9">female</strain>
    </source>
</reference>
<dbReference type="InterPro" id="IPR037941">
    <property type="entry name" value="SeP"/>
</dbReference>
<feature type="compositionally biased region" description="Basic residues" evidence="6">
    <location>
        <begin position="129"/>
        <end position="148"/>
    </location>
</feature>
<keyword evidence="2" id="KW-0964">Secreted</keyword>
<dbReference type="STRING" id="7994.ENSAMXP00000006031"/>
<proteinExistence type="predicted"/>
<dbReference type="Proteomes" id="UP000018467">
    <property type="component" value="Unassembled WGS sequence"/>
</dbReference>
<feature type="domain" description="Selenoprotein P N-terminal" evidence="7">
    <location>
        <begin position="1"/>
        <end position="166"/>
    </location>
</feature>
<evidence type="ECO:0000259" key="7">
    <source>
        <dbReference type="Pfam" id="PF04592"/>
    </source>
</evidence>
<dbReference type="AlphaFoldDB" id="W5KEM0"/>
<name>W5KEM0_ASTMX</name>
<keyword evidence="5" id="KW-0325">Glycoprotein</keyword>
<evidence type="ECO:0000256" key="1">
    <source>
        <dbReference type="ARBA" id="ARBA00004613"/>
    </source>
</evidence>
<evidence type="ECO:0000256" key="2">
    <source>
        <dbReference type="ARBA" id="ARBA00022525"/>
    </source>
</evidence>
<reference evidence="8" key="4">
    <citation type="submission" date="2025-09" db="UniProtKB">
        <authorList>
            <consortium name="Ensembl"/>
        </authorList>
    </citation>
    <scope>IDENTIFICATION</scope>
</reference>
<feature type="region of interest" description="Disordered" evidence="6">
    <location>
        <begin position="123"/>
        <end position="164"/>
    </location>
</feature>
<dbReference type="GeneTree" id="ENSGT00510000049326"/>
<organism evidence="8 9">
    <name type="scientific">Astyanax mexicanus</name>
    <name type="common">Blind cave fish</name>
    <name type="synonym">Astyanax fasciatus mexicanus</name>
    <dbReference type="NCBI Taxonomy" id="7994"/>
    <lineage>
        <taxon>Eukaryota</taxon>
        <taxon>Metazoa</taxon>
        <taxon>Chordata</taxon>
        <taxon>Craniata</taxon>
        <taxon>Vertebrata</taxon>
        <taxon>Euteleostomi</taxon>
        <taxon>Actinopterygii</taxon>
        <taxon>Neopterygii</taxon>
        <taxon>Teleostei</taxon>
        <taxon>Ostariophysi</taxon>
        <taxon>Characiformes</taxon>
        <taxon>Characoidei</taxon>
        <taxon>Acestrorhamphidae</taxon>
        <taxon>Acestrorhamphinae</taxon>
        <taxon>Astyanax</taxon>
    </lineage>
</organism>
<reference evidence="9" key="2">
    <citation type="journal article" date="2014" name="Nat. Commun.">
        <title>The cavefish genome reveals candidate genes for eye loss.</title>
        <authorList>
            <person name="McGaugh S.E."/>
            <person name="Gross J.B."/>
            <person name="Aken B."/>
            <person name="Blin M."/>
            <person name="Borowsky R."/>
            <person name="Chalopin D."/>
            <person name="Hinaux H."/>
            <person name="Jeffery W.R."/>
            <person name="Keene A."/>
            <person name="Ma L."/>
            <person name="Minx P."/>
            <person name="Murphy D."/>
            <person name="O'Quin K.E."/>
            <person name="Retaux S."/>
            <person name="Rohner N."/>
            <person name="Searle S.M."/>
            <person name="Stahl B.A."/>
            <person name="Tabin C."/>
            <person name="Volff J.N."/>
            <person name="Yoshizawa M."/>
            <person name="Warren W.C."/>
        </authorList>
    </citation>
    <scope>NUCLEOTIDE SEQUENCE [LARGE SCALE GENOMIC DNA]</scope>
    <source>
        <strain evidence="9">female</strain>
    </source>
</reference>
<keyword evidence="3" id="KW-0732">Signal</keyword>
<protein>
    <recommendedName>
        <fullName evidence="7">Selenoprotein P N-terminal domain-containing protein</fullName>
    </recommendedName>
</protein>
<evidence type="ECO:0000256" key="6">
    <source>
        <dbReference type="SAM" id="MobiDB-lite"/>
    </source>
</evidence>
<evidence type="ECO:0000256" key="5">
    <source>
        <dbReference type="ARBA" id="ARBA00023180"/>
    </source>
</evidence>
<dbReference type="Bgee" id="ENSAMXG00000005890">
    <property type="expression patterns" value="Expressed in mesonephros and 14 other cell types or tissues"/>
</dbReference>
<dbReference type="InParanoid" id="W5KEM0"/>
<accession>W5KEM0</accession>
<dbReference type="Pfam" id="PF04592">
    <property type="entry name" value="SelP_N"/>
    <property type="match status" value="1"/>
</dbReference>
<dbReference type="GO" id="GO:0005576">
    <property type="term" value="C:extracellular region"/>
    <property type="evidence" value="ECO:0007669"/>
    <property type="project" value="UniProtKB-SubCell"/>
</dbReference>
<sequence length="210" mass="23402">LVVNSQDENSRRLHSLLEQRLSANITLYGQEPDAQDIWQIANVMKDDFQIYDRCGRLTHHLSLPYTILSGPHVEEAIRNTYCERTCGECSMEVNCGSFSLQLSSSIQPQECNGTVEEKPVVEEEEVGRGHHGGGHHSGHHGHHGGQQRGHHDHEGGSHHQHGHQGQVVFSQVQRGQVVHRHTDMGQLGLRHIDLGQVAQEAGNPQVMNQP</sequence>
<evidence type="ECO:0000256" key="4">
    <source>
        <dbReference type="ARBA" id="ARBA00022933"/>
    </source>
</evidence>
<dbReference type="GO" id="GO:0001887">
    <property type="term" value="P:selenium compound metabolic process"/>
    <property type="evidence" value="ECO:0007669"/>
    <property type="project" value="TreeGrafter"/>
</dbReference>
<reference evidence="8" key="3">
    <citation type="submission" date="2025-08" db="UniProtKB">
        <authorList>
            <consortium name="Ensembl"/>
        </authorList>
    </citation>
    <scope>IDENTIFICATION</scope>
</reference>
<dbReference type="PANTHER" id="PTHR10105:SF3">
    <property type="entry name" value="SELENOPROTEIN P"/>
    <property type="match status" value="1"/>
</dbReference>
<keyword evidence="4" id="KW-0712">Selenocysteine</keyword>
<dbReference type="HOGENOM" id="CLU_064314_1_1_1"/>
<keyword evidence="9" id="KW-1185">Reference proteome</keyword>
<dbReference type="PANTHER" id="PTHR10105">
    <property type="entry name" value="SELENOPROTEIN P"/>
    <property type="match status" value="1"/>
</dbReference>